<dbReference type="PANTHER" id="PTHR43868:SF1">
    <property type="entry name" value="P-LOOP CONTAINING NUCLEOSIDE TRIPHOSPHATE HYDROLASES SUPERFAMILY PROTEIN"/>
    <property type="match status" value="1"/>
</dbReference>
<dbReference type="Pfam" id="PF02374">
    <property type="entry name" value="ArsA_ATPase"/>
    <property type="match status" value="1"/>
</dbReference>
<dbReference type="AlphaFoldDB" id="A0A0K9NU83"/>
<comment type="caution">
    <text evidence="4">The sequence shown here is derived from an EMBL/GenBank/DDBJ whole genome shotgun (WGS) entry which is preliminary data.</text>
</comment>
<dbReference type="InterPro" id="IPR027417">
    <property type="entry name" value="P-loop_NTPase"/>
</dbReference>
<dbReference type="InterPro" id="IPR053262">
    <property type="entry name" value="ArsA_ATPase-like"/>
</dbReference>
<comment type="similarity">
    <text evidence="1">Belongs to the arsA ATPase family.</text>
</comment>
<evidence type="ECO:0000313" key="5">
    <source>
        <dbReference type="Proteomes" id="UP000036987"/>
    </source>
</evidence>
<dbReference type="Gene3D" id="2.60.40.790">
    <property type="match status" value="1"/>
</dbReference>
<dbReference type="PANTHER" id="PTHR43868">
    <property type="entry name" value="OS02G0711200 PROTEIN"/>
    <property type="match status" value="1"/>
</dbReference>
<evidence type="ECO:0000259" key="2">
    <source>
        <dbReference type="Pfam" id="PF02374"/>
    </source>
</evidence>
<dbReference type="STRING" id="29655.A0A0K9NU83"/>
<protein>
    <submittedName>
        <fullName evidence="4">Arsenite-activated ATPase ArsA</fullName>
    </submittedName>
</protein>
<feature type="domain" description="ArsA HSP20-like" evidence="3">
    <location>
        <begin position="378"/>
        <end position="437"/>
    </location>
</feature>
<name>A0A0K9NU83_ZOSMR</name>
<evidence type="ECO:0000259" key="3">
    <source>
        <dbReference type="Pfam" id="PF17886"/>
    </source>
</evidence>
<feature type="domain" description="ArsA/GET3 Anion-transporting ATPase-like" evidence="2">
    <location>
        <begin position="41"/>
        <end position="275"/>
    </location>
</feature>
<reference evidence="5" key="1">
    <citation type="journal article" date="2016" name="Nature">
        <title>The genome of the seagrass Zostera marina reveals angiosperm adaptation to the sea.</title>
        <authorList>
            <person name="Olsen J.L."/>
            <person name="Rouze P."/>
            <person name="Verhelst B."/>
            <person name="Lin Y.-C."/>
            <person name="Bayer T."/>
            <person name="Collen J."/>
            <person name="Dattolo E."/>
            <person name="De Paoli E."/>
            <person name="Dittami S."/>
            <person name="Maumus F."/>
            <person name="Michel G."/>
            <person name="Kersting A."/>
            <person name="Lauritano C."/>
            <person name="Lohaus R."/>
            <person name="Toepel M."/>
            <person name="Tonon T."/>
            <person name="Vanneste K."/>
            <person name="Amirebrahimi M."/>
            <person name="Brakel J."/>
            <person name="Bostroem C."/>
            <person name="Chovatia M."/>
            <person name="Grimwood J."/>
            <person name="Jenkins J.W."/>
            <person name="Jueterbock A."/>
            <person name="Mraz A."/>
            <person name="Stam W.T."/>
            <person name="Tice H."/>
            <person name="Bornberg-Bauer E."/>
            <person name="Green P.J."/>
            <person name="Pearson G.A."/>
            <person name="Procaccini G."/>
            <person name="Duarte C.M."/>
            <person name="Schmutz J."/>
            <person name="Reusch T.B.H."/>
            <person name="Van de Peer Y."/>
        </authorList>
    </citation>
    <scope>NUCLEOTIDE SEQUENCE [LARGE SCALE GENOMIC DNA]</scope>
    <source>
        <strain evidence="5">cv. Finnish</strain>
    </source>
</reference>
<dbReference type="OMA" id="SWYVRRF"/>
<dbReference type="SUPFAM" id="SSF52540">
    <property type="entry name" value="P-loop containing nucleoside triphosphate hydrolases"/>
    <property type="match status" value="1"/>
</dbReference>
<dbReference type="InterPro" id="IPR008978">
    <property type="entry name" value="HSP20-like_chaperone"/>
</dbReference>
<accession>A0A0K9NU83</accession>
<dbReference type="InterPro" id="IPR040612">
    <property type="entry name" value="ArsA_HSP20-like"/>
</dbReference>
<dbReference type="Gene3D" id="3.40.50.300">
    <property type="entry name" value="P-loop containing nucleotide triphosphate hydrolases"/>
    <property type="match status" value="1"/>
</dbReference>
<keyword evidence="5" id="KW-1185">Reference proteome</keyword>
<organism evidence="4 5">
    <name type="scientific">Zostera marina</name>
    <name type="common">Eelgrass</name>
    <dbReference type="NCBI Taxonomy" id="29655"/>
    <lineage>
        <taxon>Eukaryota</taxon>
        <taxon>Viridiplantae</taxon>
        <taxon>Streptophyta</taxon>
        <taxon>Embryophyta</taxon>
        <taxon>Tracheophyta</taxon>
        <taxon>Spermatophyta</taxon>
        <taxon>Magnoliopsida</taxon>
        <taxon>Liliopsida</taxon>
        <taxon>Zosteraceae</taxon>
        <taxon>Zostera</taxon>
    </lineage>
</organism>
<gene>
    <name evidence="4" type="ORF">ZOSMA_67G00060</name>
</gene>
<dbReference type="OrthoDB" id="1909609at2759"/>
<dbReference type="InterPro" id="IPR025723">
    <property type="entry name" value="ArsA/GET3_ATPase-like"/>
</dbReference>
<evidence type="ECO:0000256" key="1">
    <source>
        <dbReference type="ARBA" id="ARBA00011040"/>
    </source>
</evidence>
<dbReference type="EMBL" id="LFYR01001770">
    <property type="protein sequence ID" value="KMZ59515.1"/>
    <property type="molecule type" value="Genomic_DNA"/>
</dbReference>
<sequence>MALRFSPPLFQYLNCNSISGRRPRVGKGTSFVIVASGENATKLVTFIGKGGSGKTTAAALAAQYYAKEGLQTCLVIQSQDTTAEHLMGCKIGTSPCICAQNLSVIRLETTKMILEPLNRVKKADARINSTQGILEGVVGEELGILPGMDSIFAALEIEKLIDFLGVKKASSQQNFDVVVYDGNNTEETLRVIGAAERARRYLKYARNMAEKTDIGRLASPSILKLASETMPLSKSNDGSSDAKTSVQIWDNFEHVLMKASASFTDSSKFRCYLVIDPSRPTSLSSALRYWGCAIQAGTEISGVFAFSTADSSSISAVEDVKKKMSPLATAIIPNISPTTDSSLDWNMILQVLAVDAKELLNISTKNVQSLVQFDKSKKTVTLFLPGFDKSEIKLYQYRGGTELLVEAGDQRRVIHLPTGMQGKVSGAKFSERSLVVSLK</sequence>
<proteinExistence type="inferred from homology"/>
<evidence type="ECO:0000313" key="4">
    <source>
        <dbReference type="EMBL" id="KMZ59515.1"/>
    </source>
</evidence>
<dbReference type="Proteomes" id="UP000036987">
    <property type="component" value="Unassembled WGS sequence"/>
</dbReference>
<dbReference type="Pfam" id="PF17886">
    <property type="entry name" value="ArsA_HSP20"/>
    <property type="match status" value="1"/>
</dbReference>